<sequence>MAALGEATSSSVSLGGSRGHRASRYVASPKGRRLERRYLASGGCASMIRRDSMSARFRHGKGQVEHEEGSSAGEEELMLVVP</sequence>
<accession>A0A6G1CB93</accession>
<protein>
    <submittedName>
        <fullName evidence="2">Uncharacterized protein</fullName>
    </submittedName>
</protein>
<evidence type="ECO:0000313" key="3">
    <source>
        <dbReference type="Proteomes" id="UP000479710"/>
    </source>
</evidence>
<proteinExistence type="predicted"/>
<dbReference type="EMBL" id="SPHZ02000010">
    <property type="protein sequence ID" value="KAF0897267.1"/>
    <property type="molecule type" value="Genomic_DNA"/>
</dbReference>
<name>A0A6G1CB93_9ORYZ</name>
<organism evidence="2 3">
    <name type="scientific">Oryza meyeriana var. granulata</name>
    <dbReference type="NCBI Taxonomy" id="110450"/>
    <lineage>
        <taxon>Eukaryota</taxon>
        <taxon>Viridiplantae</taxon>
        <taxon>Streptophyta</taxon>
        <taxon>Embryophyta</taxon>
        <taxon>Tracheophyta</taxon>
        <taxon>Spermatophyta</taxon>
        <taxon>Magnoliopsida</taxon>
        <taxon>Liliopsida</taxon>
        <taxon>Poales</taxon>
        <taxon>Poaceae</taxon>
        <taxon>BOP clade</taxon>
        <taxon>Oryzoideae</taxon>
        <taxon>Oryzeae</taxon>
        <taxon>Oryzinae</taxon>
        <taxon>Oryza</taxon>
        <taxon>Oryza meyeriana</taxon>
    </lineage>
</organism>
<evidence type="ECO:0000313" key="2">
    <source>
        <dbReference type="EMBL" id="KAF0897267.1"/>
    </source>
</evidence>
<dbReference type="Proteomes" id="UP000479710">
    <property type="component" value="Unassembled WGS sequence"/>
</dbReference>
<feature type="region of interest" description="Disordered" evidence="1">
    <location>
        <begin position="60"/>
        <end position="82"/>
    </location>
</feature>
<gene>
    <name evidence="2" type="ORF">E2562_034984</name>
</gene>
<comment type="caution">
    <text evidence="2">The sequence shown here is derived from an EMBL/GenBank/DDBJ whole genome shotgun (WGS) entry which is preliminary data.</text>
</comment>
<feature type="compositionally biased region" description="Acidic residues" evidence="1">
    <location>
        <begin position="73"/>
        <end position="82"/>
    </location>
</feature>
<reference evidence="2 3" key="1">
    <citation type="submission" date="2019-11" db="EMBL/GenBank/DDBJ databases">
        <title>Whole genome sequence of Oryza granulata.</title>
        <authorList>
            <person name="Li W."/>
        </authorList>
    </citation>
    <scope>NUCLEOTIDE SEQUENCE [LARGE SCALE GENOMIC DNA]</scope>
    <source>
        <strain evidence="3">cv. Menghai</strain>
        <tissue evidence="2">Leaf</tissue>
    </source>
</reference>
<keyword evidence="3" id="KW-1185">Reference proteome</keyword>
<evidence type="ECO:0000256" key="1">
    <source>
        <dbReference type="SAM" id="MobiDB-lite"/>
    </source>
</evidence>
<feature type="region of interest" description="Disordered" evidence="1">
    <location>
        <begin position="1"/>
        <end position="28"/>
    </location>
</feature>
<dbReference type="AlphaFoldDB" id="A0A6G1CB93"/>